<dbReference type="EMBL" id="SJPF01000001">
    <property type="protein sequence ID" value="TWT39140.1"/>
    <property type="molecule type" value="Genomic_DNA"/>
</dbReference>
<dbReference type="InterPro" id="IPR020084">
    <property type="entry name" value="NUDIX_hydrolase_CS"/>
</dbReference>
<dbReference type="InterPro" id="IPR003565">
    <property type="entry name" value="Tetra_PHTase"/>
</dbReference>
<evidence type="ECO:0000313" key="9">
    <source>
        <dbReference type="Proteomes" id="UP000318878"/>
    </source>
</evidence>
<feature type="domain" description="Nudix hydrolase" evidence="7">
    <location>
        <begin position="9"/>
        <end position="144"/>
    </location>
</feature>
<dbReference type="Proteomes" id="UP000318878">
    <property type="component" value="Unassembled WGS sequence"/>
</dbReference>
<evidence type="ECO:0000256" key="1">
    <source>
        <dbReference type="ARBA" id="ARBA00005582"/>
    </source>
</evidence>
<dbReference type="InterPro" id="IPR020476">
    <property type="entry name" value="Nudix_hydrolase"/>
</dbReference>
<dbReference type="SUPFAM" id="SSF55811">
    <property type="entry name" value="Nudix"/>
    <property type="match status" value="1"/>
</dbReference>
<dbReference type="GO" id="GO:0000166">
    <property type="term" value="F:nucleotide binding"/>
    <property type="evidence" value="ECO:0007669"/>
    <property type="project" value="UniProtKB-KW"/>
</dbReference>
<organism evidence="8 9">
    <name type="scientific">Blastopirellula retiformator</name>
    <dbReference type="NCBI Taxonomy" id="2527970"/>
    <lineage>
        <taxon>Bacteria</taxon>
        <taxon>Pseudomonadati</taxon>
        <taxon>Planctomycetota</taxon>
        <taxon>Planctomycetia</taxon>
        <taxon>Pirellulales</taxon>
        <taxon>Pirellulaceae</taxon>
        <taxon>Blastopirellula</taxon>
    </lineage>
</organism>
<dbReference type="InterPro" id="IPR015797">
    <property type="entry name" value="NUDIX_hydrolase-like_dom_sf"/>
</dbReference>
<evidence type="ECO:0000256" key="5">
    <source>
        <dbReference type="ARBA" id="ARBA00032644"/>
    </source>
</evidence>
<protein>
    <recommendedName>
        <fullName evidence="2">Bis(5'-nucleosyl)-tetraphosphatase [asymmetrical]</fullName>
    </recommendedName>
    <alternativeName>
        <fullName evidence="5">Diadenosine 5',5'''-P1,P4-tetraphosphate asymmetrical hydrolase</fullName>
    </alternativeName>
</protein>
<dbReference type="GO" id="GO:0006754">
    <property type="term" value="P:ATP biosynthetic process"/>
    <property type="evidence" value="ECO:0007669"/>
    <property type="project" value="TreeGrafter"/>
</dbReference>
<evidence type="ECO:0000256" key="4">
    <source>
        <dbReference type="ARBA" id="ARBA00022801"/>
    </source>
</evidence>
<dbReference type="PANTHER" id="PTHR21340:SF0">
    <property type="entry name" value="BIS(5'-NUCLEOSYL)-TETRAPHOSPHATASE [ASYMMETRICAL]"/>
    <property type="match status" value="1"/>
</dbReference>
<dbReference type="PANTHER" id="PTHR21340">
    <property type="entry name" value="DIADENOSINE 5,5-P1,P4-TETRAPHOSPHATE PYROPHOSPHOHYDROLASE MUTT"/>
    <property type="match status" value="1"/>
</dbReference>
<proteinExistence type="inferred from homology"/>
<dbReference type="GO" id="GO:0004081">
    <property type="term" value="F:bis(5'-nucleosyl)-tetraphosphatase (asymmetrical) activity"/>
    <property type="evidence" value="ECO:0007669"/>
    <property type="project" value="TreeGrafter"/>
</dbReference>
<reference evidence="8 9" key="1">
    <citation type="submission" date="2019-02" db="EMBL/GenBank/DDBJ databases">
        <title>Deep-cultivation of Planctomycetes and their phenomic and genomic characterization uncovers novel biology.</title>
        <authorList>
            <person name="Wiegand S."/>
            <person name="Jogler M."/>
            <person name="Boedeker C."/>
            <person name="Pinto D."/>
            <person name="Vollmers J."/>
            <person name="Rivas-Marin E."/>
            <person name="Kohn T."/>
            <person name="Peeters S.H."/>
            <person name="Heuer A."/>
            <person name="Rast P."/>
            <person name="Oberbeckmann S."/>
            <person name="Bunk B."/>
            <person name="Jeske O."/>
            <person name="Meyerdierks A."/>
            <person name="Storesund J.E."/>
            <person name="Kallscheuer N."/>
            <person name="Luecker S."/>
            <person name="Lage O.M."/>
            <person name="Pohl T."/>
            <person name="Merkel B.J."/>
            <person name="Hornburger P."/>
            <person name="Mueller R.-W."/>
            <person name="Bruemmer F."/>
            <person name="Labrenz M."/>
            <person name="Spormann A.M."/>
            <person name="Op Den Camp H."/>
            <person name="Overmann J."/>
            <person name="Amann R."/>
            <person name="Jetten M.S.M."/>
            <person name="Mascher T."/>
            <person name="Medema M.H."/>
            <person name="Devos D.P."/>
            <person name="Kaster A.-K."/>
            <person name="Ovreas L."/>
            <person name="Rohde M."/>
            <person name="Galperin M.Y."/>
            <person name="Jogler C."/>
        </authorList>
    </citation>
    <scope>NUCLEOTIDE SEQUENCE [LARGE SCALE GENOMIC DNA]</scope>
    <source>
        <strain evidence="8 9">Enr8</strain>
    </source>
</reference>
<comment type="caution">
    <text evidence="8">The sequence shown here is derived from an EMBL/GenBank/DDBJ whole genome shotgun (WGS) entry which is preliminary data.</text>
</comment>
<dbReference type="PROSITE" id="PS00893">
    <property type="entry name" value="NUDIX_BOX"/>
    <property type="match status" value="1"/>
</dbReference>
<dbReference type="PRINTS" id="PR00502">
    <property type="entry name" value="NUDIXFAMILY"/>
</dbReference>
<dbReference type="RefSeq" id="WP_186767421.1">
    <property type="nucleotide sequence ID" value="NZ_SJPF01000001.1"/>
</dbReference>
<accession>A0A5C5VMB9</accession>
<dbReference type="Gene3D" id="3.90.79.10">
    <property type="entry name" value="Nucleoside Triphosphate Pyrophosphohydrolase"/>
    <property type="match status" value="1"/>
</dbReference>
<keyword evidence="4 6" id="KW-0378">Hydrolase</keyword>
<sequence>MQDAPADMPETKACGFLIVKGNPIETFLLMRHKDRWDLPKGHVDPGEDEMTCALRELEEETGIMASQIEVDPNFRYSLQYVVHYKKRMGGVTALKTAVYFLATLTDDVELNLTEHLGAEWFSWNPPHAIQEQTIDPLLAAVAAHVSS</sequence>
<dbReference type="InterPro" id="IPR051325">
    <property type="entry name" value="Nudix_hydrolase_domain"/>
</dbReference>
<dbReference type="GO" id="GO:0006167">
    <property type="term" value="P:AMP biosynthetic process"/>
    <property type="evidence" value="ECO:0007669"/>
    <property type="project" value="TreeGrafter"/>
</dbReference>
<dbReference type="InterPro" id="IPR000086">
    <property type="entry name" value="NUDIX_hydrolase_dom"/>
</dbReference>
<keyword evidence="3" id="KW-0547">Nucleotide-binding</keyword>
<name>A0A5C5VMB9_9BACT</name>
<gene>
    <name evidence="8" type="ORF">Enr8_08350</name>
</gene>
<evidence type="ECO:0000313" key="8">
    <source>
        <dbReference type="EMBL" id="TWT39140.1"/>
    </source>
</evidence>
<keyword evidence="9" id="KW-1185">Reference proteome</keyword>
<evidence type="ECO:0000256" key="6">
    <source>
        <dbReference type="RuleBase" id="RU003476"/>
    </source>
</evidence>
<dbReference type="Pfam" id="PF00293">
    <property type="entry name" value="NUDIX"/>
    <property type="match status" value="1"/>
</dbReference>
<evidence type="ECO:0000259" key="7">
    <source>
        <dbReference type="PROSITE" id="PS51462"/>
    </source>
</evidence>
<comment type="similarity">
    <text evidence="1 6">Belongs to the Nudix hydrolase family.</text>
</comment>
<dbReference type="PROSITE" id="PS51462">
    <property type="entry name" value="NUDIX"/>
    <property type="match status" value="1"/>
</dbReference>
<evidence type="ECO:0000256" key="3">
    <source>
        <dbReference type="ARBA" id="ARBA00022741"/>
    </source>
</evidence>
<evidence type="ECO:0000256" key="2">
    <source>
        <dbReference type="ARBA" id="ARBA00018911"/>
    </source>
</evidence>
<dbReference type="AlphaFoldDB" id="A0A5C5VMB9"/>
<dbReference type="CDD" id="cd03428">
    <property type="entry name" value="NUDIX_Ap4A_Nudt2"/>
    <property type="match status" value="1"/>
</dbReference>